<comment type="caution">
    <text evidence="1">The sequence shown here is derived from an EMBL/GenBank/DDBJ whole genome shotgun (WGS) entry which is preliminary data.</text>
</comment>
<evidence type="ECO:0000313" key="1">
    <source>
        <dbReference type="EMBL" id="RHW68891.1"/>
    </source>
</evidence>
<dbReference type="EMBL" id="QSBY01000010">
    <property type="protein sequence ID" value="RHW68891.1"/>
    <property type="molecule type" value="Genomic_DNA"/>
</dbReference>
<dbReference type="Proteomes" id="UP000266743">
    <property type="component" value="Chromosome 10"/>
</dbReference>
<organism evidence="1">
    <name type="scientific">Trypanosoma brucei equiperdum</name>
    <dbReference type="NCBI Taxonomy" id="630700"/>
    <lineage>
        <taxon>Eukaryota</taxon>
        <taxon>Discoba</taxon>
        <taxon>Euglenozoa</taxon>
        <taxon>Kinetoplastea</taxon>
        <taxon>Metakinetoplastina</taxon>
        <taxon>Trypanosomatida</taxon>
        <taxon>Trypanosomatidae</taxon>
        <taxon>Trypanosoma</taxon>
    </lineage>
</organism>
<gene>
    <name evidence="1" type="ORF">DPX39_100061100</name>
</gene>
<protein>
    <submittedName>
        <fullName evidence="1">Uncharacterized protein</fullName>
    </submittedName>
</protein>
<sequence length="346" mass="38784">MVLYVMGPPRGRGGANTSRPIIAVLADVSFDTFRVRVLCIESIVNRPMAFTALKNTYCDAYNPTSSGPFLSAGNSDSLMDLTVDDKKQELGALKGFQASSPSALGSVLIDIPLDISPMSPDDFMSIAFSPRCNPLGSFHRLSVSAPLVKAAYIHDYVIHGPDSPGRNDFIRAMERRGSATRRDTSTRSVSPLTLPPTFPLPSGVYEPLMWEEVEARARLVHLEDATRRQCHSAEVSGYLRAQRLTRCKTSFHFSDFSAKKRIHEAEVKLLREDMEVRAKRERAEHEEFMRAMTRGRTQLLKLPTITTSGKKYKPTEVDKHVARVLTFRKRAANKSDSKERHFLEIL</sequence>
<reference evidence="1" key="1">
    <citation type="submission" date="2018-09" db="EMBL/GenBank/DDBJ databases">
        <title>whole genome sequence of T. equiperdum IVM-t1 strain.</title>
        <authorList>
            <person name="Suganuma K."/>
        </authorList>
    </citation>
    <scope>NUCLEOTIDE SEQUENCE [LARGE SCALE GENOMIC DNA]</scope>
    <source>
        <strain evidence="1">IVM-t1</strain>
    </source>
</reference>
<dbReference type="AlphaFoldDB" id="A0A3L6KZM0"/>
<proteinExistence type="predicted"/>
<accession>A0A3L6KZM0</accession>
<name>A0A3L6KZM0_9TRYP</name>